<reference evidence="6" key="1">
    <citation type="submission" date="2022-05" db="EMBL/GenBank/DDBJ databases">
        <title>Impact of host demography and evolutionary history on endosymbiont molecular evolution: a test in carpenter ants (Genus Camponotus) and their Blochmannia endosymbionts.</title>
        <authorList>
            <person name="Manthey J.D."/>
            <person name="Giron J.C."/>
            <person name="Hruska J.P."/>
        </authorList>
    </citation>
    <scope>NUCLEOTIDE SEQUENCE</scope>
    <source>
        <strain evidence="6">C-006</strain>
    </source>
</reference>
<comment type="similarity">
    <text evidence="1 5">Belongs to the SecB family.</text>
</comment>
<keyword evidence="5" id="KW-0963">Cytoplasm</keyword>
<gene>
    <name evidence="5 6" type="primary">secB</name>
    <name evidence="6" type="ORF">M9405_02960</name>
</gene>
<dbReference type="RefSeq" id="WP_250223202.1">
    <property type="nucleotide sequence ID" value="NZ_CP097762.1"/>
</dbReference>
<evidence type="ECO:0000256" key="1">
    <source>
        <dbReference type="ARBA" id="ARBA00009990"/>
    </source>
</evidence>
<name>A0ABY4SSV8_9ENTR</name>
<comment type="subunit">
    <text evidence="5">Homotetramer, a dimer of dimers. One homotetramer interacts with 1 SecA dimer.</text>
</comment>
<keyword evidence="3 5" id="KW-0653">Protein transport</keyword>
<dbReference type="InterPro" id="IPR003708">
    <property type="entry name" value="SecB"/>
</dbReference>
<sequence>MQKNNDKISFCIQRIYVKDISFESPNTPEIFQIHWSPKIQVDLNTNSKNIYKDIYEVTLCVTATAKIGENTAFLCQIKQAGIFNISGLNDTQIARYLHVYCPEILFPYVNECFNNQISKGSFPQINLNPINFNTLFIQSLKKNNNNNKTTN</sequence>
<dbReference type="InterPro" id="IPR035958">
    <property type="entry name" value="SecB-like_sf"/>
</dbReference>
<dbReference type="EMBL" id="CP097762">
    <property type="protein sequence ID" value="URJ25071.1"/>
    <property type="molecule type" value="Genomic_DNA"/>
</dbReference>
<dbReference type="NCBIfam" id="TIGR00809">
    <property type="entry name" value="secB"/>
    <property type="match status" value="1"/>
</dbReference>
<evidence type="ECO:0000256" key="3">
    <source>
        <dbReference type="ARBA" id="ARBA00022927"/>
    </source>
</evidence>
<keyword evidence="4 5" id="KW-0811">Translocation</keyword>
<evidence type="ECO:0000313" key="6">
    <source>
        <dbReference type="EMBL" id="URJ25071.1"/>
    </source>
</evidence>
<organism evidence="6 7">
    <name type="scientific">Candidatus Blochmannia ocreatus</name>
    <name type="common">nom. nud.</name>
    <dbReference type="NCBI Taxonomy" id="251538"/>
    <lineage>
        <taxon>Bacteria</taxon>
        <taxon>Pseudomonadati</taxon>
        <taxon>Pseudomonadota</taxon>
        <taxon>Gammaproteobacteria</taxon>
        <taxon>Enterobacterales</taxon>
        <taxon>Enterobacteriaceae</taxon>
        <taxon>ant endosymbionts</taxon>
        <taxon>Candidatus Blochmanniella</taxon>
    </lineage>
</organism>
<protein>
    <recommendedName>
        <fullName evidence="5">Protein-export protein SecB</fullName>
    </recommendedName>
</protein>
<dbReference type="HAMAP" id="MF_00821">
    <property type="entry name" value="SecB"/>
    <property type="match status" value="1"/>
</dbReference>
<dbReference type="Pfam" id="PF02556">
    <property type="entry name" value="SecB"/>
    <property type="match status" value="1"/>
</dbReference>
<dbReference type="Proteomes" id="UP001056834">
    <property type="component" value="Chromosome"/>
</dbReference>
<dbReference type="PRINTS" id="PR01594">
    <property type="entry name" value="SECBCHAPRONE"/>
</dbReference>
<dbReference type="NCBIfam" id="NF004393">
    <property type="entry name" value="PRK05751.1-4"/>
    <property type="match status" value="1"/>
</dbReference>
<dbReference type="SUPFAM" id="SSF54611">
    <property type="entry name" value="SecB-like"/>
    <property type="match status" value="1"/>
</dbReference>
<evidence type="ECO:0000256" key="4">
    <source>
        <dbReference type="ARBA" id="ARBA00023010"/>
    </source>
</evidence>
<evidence type="ECO:0000256" key="5">
    <source>
        <dbReference type="HAMAP-Rule" id="MF_00821"/>
    </source>
</evidence>
<dbReference type="Gene3D" id="3.10.420.10">
    <property type="entry name" value="SecB-like"/>
    <property type="match status" value="1"/>
</dbReference>
<proteinExistence type="inferred from homology"/>
<keyword evidence="7" id="KW-1185">Reference proteome</keyword>
<accession>A0ABY4SSV8</accession>
<keyword evidence="5" id="KW-0143">Chaperone</keyword>
<dbReference type="PANTHER" id="PTHR36918:SF1">
    <property type="entry name" value="PROTEIN-EXPORT PROTEIN SECB"/>
    <property type="match status" value="1"/>
</dbReference>
<evidence type="ECO:0000256" key="2">
    <source>
        <dbReference type="ARBA" id="ARBA00022448"/>
    </source>
</evidence>
<dbReference type="PANTHER" id="PTHR36918">
    <property type="match status" value="1"/>
</dbReference>
<evidence type="ECO:0000313" key="7">
    <source>
        <dbReference type="Proteomes" id="UP001056834"/>
    </source>
</evidence>
<comment type="subcellular location">
    <subcellularLocation>
        <location evidence="5">Cytoplasm</location>
    </subcellularLocation>
</comment>
<comment type="function">
    <text evidence="5">One of the proteins required for the normal export of preproteins out of the cell cytoplasm. It is a molecular chaperone that binds to a subset of precursor proteins, maintaining them in a translocation-competent state. It also specifically binds to its receptor SecA.</text>
</comment>
<keyword evidence="2 5" id="KW-0813">Transport</keyword>